<protein>
    <submittedName>
        <fullName evidence="1">Uncharacterized protein</fullName>
    </submittedName>
</protein>
<organism evidence="1 2">
    <name type="scientific">Handroanthus impetiginosus</name>
    <dbReference type="NCBI Taxonomy" id="429701"/>
    <lineage>
        <taxon>Eukaryota</taxon>
        <taxon>Viridiplantae</taxon>
        <taxon>Streptophyta</taxon>
        <taxon>Embryophyta</taxon>
        <taxon>Tracheophyta</taxon>
        <taxon>Spermatophyta</taxon>
        <taxon>Magnoliopsida</taxon>
        <taxon>eudicotyledons</taxon>
        <taxon>Gunneridae</taxon>
        <taxon>Pentapetalae</taxon>
        <taxon>asterids</taxon>
        <taxon>lamiids</taxon>
        <taxon>Lamiales</taxon>
        <taxon>Bignoniaceae</taxon>
        <taxon>Crescentiina</taxon>
        <taxon>Tabebuia alliance</taxon>
        <taxon>Handroanthus</taxon>
    </lineage>
</organism>
<sequence length="69" mass="8151">MVVNYKLISIKKYKPLDIKSNIKINKVKTWHEKYPIPFTINRTGKMKANDNENKVNQLHDHIPEQTLSC</sequence>
<gene>
    <name evidence="1" type="ORF">CDL12_29633</name>
</gene>
<dbReference type="Proteomes" id="UP000231279">
    <property type="component" value="Unassembled WGS sequence"/>
</dbReference>
<reference evidence="2" key="1">
    <citation type="journal article" date="2018" name="Gigascience">
        <title>Genome assembly of the Pink Ipe (Handroanthus impetiginosus, Bignoniaceae), a highly valued, ecologically keystone Neotropical timber forest tree.</title>
        <authorList>
            <person name="Silva-Junior O.B."/>
            <person name="Grattapaglia D."/>
            <person name="Novaes E."/>
            <person name="Collevatti R.G."/>
        </authorList>
    </citation>
    <scope>NUCLEOTIDE SEQUENCE [LARGE SCALE GENOMIC DNA]</scope>
    <source>
        <strain evidence="2">cv. UFG-1</strain>
    </source>
</reference>
<dbReference type="EMBL" id="NKXS01008997">
    <property type="protein sequence ID" value="PIM97894.1"/>
    <property type="molecule type" value="Genomic_DNA"/>
</dbReference>
<keyword evidence="2" id="KW-1185">Reference proteome</keyword>
<comment type="caution">
    <text evidence="1">The sequence shown here is derived from an EMBL/GenBank/DDBJ whole genome shotgun (WGS) entry which is preliminary data.</text>
</comment>
<accession>A0A2G9FYD1</accession>
<evidence type="ECO:0000313" key="1">
    <source>
        <dbReference type="EMBL" id="PIM97894.1"/>
    </source>
</evidence>
<dbReference type="AlphaFoldDB" id="A0A2G9FYD1"/>
<name>A0A2G9FYD1_9LAMI</name>
<proteinExistence type="predicted"/>
<evidence type="ECO:0000313" key="2">
    <source>
        <dbReference type="Proteomes" id="UP000231279"/>
    </source>
</evidence>